<accession>A0ABD3AN16</accession>
<dbReference type="AlphaFoldDB" id="A0ABD3AN16"/>
<name>A0ABD3AN16_9GENT</name>
<keyword evidence="2" id="KW-1185">Reference proteome</keyword>
<organism evidence="1 2">
    <name type="scientific">Cinchona calisaya</name>
    <dbReference type="NCBI Taxonomy" id="153742"/>
    <lineage>
        <taxon>Eukaryota</taxon>
        <taxon>Viridiplantae</taxon>
        <taxon>Streptophyta</taxon>
        <taxon>Embryophyta</taxon>
        <taxon>Tracheophyta</taxon>
        <taxon>Spermatophyta</taxon>
        <taxon>Magnoliopsida</taxon>
        <taxon>eudicotyledons</taxon>
        <taxon>Gunneridae</taxon>
        <taxon>Pentapetalae</taxon>
        <taxon>asterids</taxon>
        <taxon>lamiids</taxon>
        <taxon>Gentianales</taxon>
        <taxon>Rubiaceae</taxon>
        <taxon>Cinchonoideae</taxon>
        <taxon>Cinchoneae</taxon>
        <taxon>Cinchona</taxon>
    </lineage>
</organism>
<evidence type="ECO:0000313" key="1">
    <source>
        <dbReference type="EMBL" id="KAL3532588.1"/>
    </source>
</evidence>
<gene>
    <name evidence="1" type="ORF">ACH5RR_006109</name>
</gene>
<comment type="caution">
    <text evidence="1">The sequence shown here is derived from an EMBL/GenBank/DDBJ whole genome shotgun (WGS) entry which is preliminary data.</text>
</comment>
<evidence type="ECO:0000313" key="2">
    <source>
        <dbReference type="Proteomes" id="UP001630127"/>
    </source>
</evidence>
<sequence length="98" mass="10963">MPQQRPIKIPQGLSRIFDTVEDMGYSSIKIQVYSETEFSRMKPDKNNAIRVVLSSQLRDFAGNLGNISMTELRVRTISSGIAGAEDDITLLVISEIFL</sequence>
<dbReference type="Proteomes" id="UP001630127">
    <property type="component" value="Unassembled WGS sequence"/>
</dbReference>
<proteinExistence type="predicted"/>
<protein>
    <submittedName>
        <fullName evidence="1">Uncharacterized protein</fullName>
    </submittedName>
</protein>
<dbReference type="EMBL" id="JBJUIK010000003">
    <property type="protein sequence ID" value="KAL3532588.1"/>
    <property type="molecule type" value="Genomic_DNA"/>
</dbReference>
<reference evidence="1 2" key="1">
    <citation type="submission" date="2024-11" db="EMBL/GenBank/DDBJ databases">
        <title>A near-complete genome assembly of Cinchona calisaya.</title>
        <authorList>
            <person name="Lian D.C."/>
            <person name="Zhao X.W."/>
            <person name="Wei L."/>
        </authorList>
    </citation>
    <scope>NUCLEOTIDE SEQUENCE [LARGE SCALE GENOMIC DNA]</scope>
    <source>
        <tissue evidence="1">Nenye</tissue>
    </source>
</reference>